<evidence type="ECO:0000313" key="10">
    <source>
        <dbReference type="Proteomes" id="UP000541810"/>
    </source>
</evidence>
<comment type="subcellular location">
    <subcellularLocation>
        <location evidence="1">Membrane</location>
        <topology evidence="1">Multi-pass membrane protein</topology>
    </subcellularLocation>
</comment>
<reference evidence="9 10" key="1">
    <citation type="submission" date="2020-08" db="EMBL/GenBank/DDBJ databases">
        <title>Genomic Encyclopedia of Type Strains, Phase IV (KMG-IV): sequencing the most valuable type-strain genomes for metagenomic binning, comparative biology and taxonomic classification.</title>
        <authorList>
            <person name="Goeker M."/>
        </authorList>
    </citation>
    <scope>NUCLEOTIDE SEQUENCE [LARGE SCALE GENOMIC DNA]</scope>
    <source>
        <strain evidence="9 10">DSM 103725</strain>
    </source>
</reference>
<feature type="transmembrane region" description="Helical" evidence="7">
    <location>
        <begin position="29"/>
        <end position="47"/>
    </location>
</feature>
<evidence type="ECO:0000256" key="4">
    <source>
        <dbReference type="ARBA" id="ARBA00022737"/>
    </source>
</evidence>
<feature type="transmembrane region" description="Helical" evidence="7">
    <location>
        <begin position="475"/>
        <end position="502"/>
    </location>
</feature>
<dbReference type="SUPFAM" id="SSF116726">
    <property type="entry name" value="TrkA C-terminal domain-like"/>
    <property type="match status" value="2"/>
</dbReference>
<feature type="transmembrane region" description="Helical" evidence="7">
    <location>
        <begin position="594"/>
        <end position="614"/>
    </location>
</feature>
<feature type="transmembrane region" description="Helical" evidence="7">
    <location>
        <begin position="6"/>
        <end position="24"/>
    </location>
</feature>
<evidence type="ECO:0000256" key="6">
    <source>
        <dbReference type="ARBA" id="ARBA00023136"/>
    </source>
</evidence>
<dbReference type="GO" id="GO:0006813">
    <property type="term" value="P:potassium ion transport"/>
    <property type="evidence" value="ECO:0007669"/>
    <property type="project" value="InterPro"/>
</dbReference>
<gene>
    <name evidence="9" type="ORF">HNQ40_000326</name>
</gene>
<proteinExistence type="predicted"/>
<dbReference type="GO" id="GO:0008324">
    <property type="term" value="F:monoatomic cation transmembrane transporter activity"/>
    <property type="evidence" value="ECO:0007669"/>
    <property type="project" value="InterPro"/>
</dbReference>
<dbReference type="InterPro" id="IPR004680">
    <property type="entry name" value="Cit_transptr-like_dom"/>
</dbReference>
<dbReference type="RefSeq" id="WP_184675738.1">
    <property type="nucleotide sequence ID" value="NZ_JACHGY010000001.1"/>
</dbReference>
<evidence type="ECO:0000256" key="2">
    <source>
        <dbReference type="ARBA" id="ARBA00022448"/>
    </source>
</evidence>
<dbReference type="InterPro" id="IPR036721">
    <property type="entry name" value="RCK_C_sf"/>
</dbReference>
<dbReference type="Pfam" id="PF03600">
    <property type="entry name" value="CitMHS"/>
    <property type="match status" value="1"/>
</dbReference>
<feature type="transmembrane region" description="Helical" evidence="7">
    <location>
        <begin position="514"/>
        <end position="539"/>
    </location>
</feature>
<feature type="domain" description="RCK C-terminal" evidence="8">
    <location>
        <begin position="232"/>
        <end position="316"/>
    </location>
</feature>
<evidence type="ECO:0000313" key="9">
    <source>
        <dbReference type="EMBL" id="MBB6428520.1"/>
    </source>
</evidence>
<dbReference type="GO" id="GO:0005886">
    <property type="term" value="C:plasma membrane"/>
    <property type="evidence" value="ECO:0007669"/>
    <property type="project" value="TreeGrafter"/>
</dbReference>
<dbReference type="EMBL" id="JACHGY010000001">
    <property type="protein sequence ID" value="MBB6428520.1"/>
    <property type="molecule type" value="Genomic_DNA"/>
</dbReference>
<protein>
    <submittedName>
        <fullName evidence="9">Di/tricarboxylate transporter</fullName>
    </submittedName>
</protein>
<evidence type="ECO:0000256" key="3">
    <source>
        <dbReference type="ARBA" id="ARBA00022692"/>
    </source>
</evidence>
<feature type="transmembrane region" description="Helical" evidence="7">
    <location>
        <begin position="140"/>
        <end position="165"/>
    </location>
</feature>
<evidence type="ECO:0000259" key="8">
    <source>
        <dbReference type="PROSITE" id="PS51202"/>
    </source>
</evidence>
<dbReference type="Gene3D" id="3.30.70.1450">
    <property type="entry name" value="Regulator of K+ conductance, C-terminal domain"/>
    <property type="match status" value="2"/>
</dbReference>
<dbReference type="PROSITE" id="PS51202">
    <property type="entry name" value="RCK_C"/>
    <property type="match status" value="2"/>
</dbReference>
<dbReference type="PANTHER" id="PTHR43652">
    <property type="entry name" value="BASIC AMINO ACID ANTIPORTER YFCC-RELATED"/>
    <property type="match status" value="1"/>
</dbReference>
<dbReference type="PANTHER" id="PTHR43652:SF2">
    <property type="entry name" value="BASIC AMINO ACID ANTIPORTER YFCC-RELATED"/>
    <property type="match status" value="1"/>
</dbReference>
<dbReference type="Proteomes" id="UP000541810">
    <property type="component" value="Unassembled WGS sequence"/>
</dbReference>
<evidence type="ECO:0000256" key="5">
    <source>
        <dbReference type="ARBA" id="ARBA00022989"/>
    </source>
</evidence>
<name>A0A7X0LIS1_9BACT</name>
<feature type="domain" description="RCK C-terminal" evidence="8">
    <location>
        <begin position="321"/>
        <end position="407"/>
    </location>
</feature>
<keyword evidence="10" id="KW-1185">Reference proteome</keyword>
<feature type="transmembrane region" description="Helical" evidence="7">
    <location>
        <begin position="194"/>
        <end position="216"/>
    </location>
</feature>
<dbReference type="AlphaFoldDB" id="A0A7X0LIS1"/>
<sequence>MGWEAWLTLGVIALMAFAMLRAVAGPDTVLLGGMTLLVAMGLFSDAFPSAARAVSGFGNEAVVTIGVLFVIAEGLSRTGAMELLTRRLLGQPKSVRGAQVRMLPAVSGLSAFLNNTPIVAMFIPVVNDWCKKTGLSPSKLLIPLSYAAIMGGSCTLIGTATNVFVDGMVRSAQANGEALGPILETTGQRADMTLGMFTISLVGVPAALVGLGYLLLLSDKLLPERRTSVSAFQPDDDEAGRSFTVEMMVTADAPFAGQTVEKAGLRNLPGAYLVEIDRGGDRMVAVGPEQTLRVGDRLIFAGVVDSVVDLQKIRGLAPATDEVFKLDDPRPNRRLVEAVIAPQHPMIGKTIREGGFRTQYGAAVIAAYRGGAHLNKRLGDVRLRAGDTLLLDTHPRFVSQQRNRQDFILVSAVEGSEAARHDRAWIALGLLAAMVLLTTLTPMRLVTAALLAAGGMVLTGCCTPDQARQSVNWRVLLAMGGALGVGAALESTSAAVSVANLLVESFSGLGPVAILAAVYLAAMMLTSLIGPIGTVALMFPVAKAAAMSAGLNFEPFAIALMMTAAASFATPTAYQTNLMVYGVGGYRFSDFVRVGLPLNILVMIITLTIAPLVWPIQ</sequence>
<feature type="transmembrane region" description="Helical" evidence="7">
    <location>
        <begin position="551"/>
        <end position="574"/>
    </location>
</feature>
<evidence type="ECO:0000256" key="7">
    <source>
        <dbReference type="SAM" id="Phobius"/>
    </source>
</evidence>
<keyword evidence="5 7" id="KW-1133">Transmembrane helix</keyword>
<organism evidence="9 10">
    <name type="scientific">Algisphaera agarilytica</name>
    <dbReference type="NCBI Taxonomy" id="1385975"/>
    <lineage>
        <taxon>Bacteria</taxon>
        <taxon>Pseudomonadati</taxon>
        <taxon>Planctomycetota</taxon>
        <taxon>Phycisphaerae</taxon>
        <taxon>Phycisphaerales</taxon>
        <taxon>Phycisphaeraceae</taxon>
        <taxon>Algisphaera</taxon>
    </lineage>
</organism>
<evidence type="ECO:0000256" key="1">
    <source>
        <dbReference type="ARBA" id="ARBA00004141"/>
    </source>
</evidence>
<keyword evidence="3 7" id="KW-0812">Transmembrane</keyword>
<dbReference type="InterPro" id="IPR051679">
    <property type="entry name" value="DASS-Related_Transporters"/>
</dbReference>
<accession>A0A7X0LIS1</accession>
<feature type="transmembrane region" description="Helical" evidence="7">
    <location>
        <begin position="446"/>
        <end position="463"/>
    </location>
</feature>
<comment type="caution">
    <text evidence="9">The sequence shown here is derived from an EMBL/GenBank/DDBJ whole genome shotgun (WGS) entry which is preliminary data.</text>
</comment>
<keyword evidence="6 7" id="KW-0472">Membrane</keyword>
<keyword evidence="4" id="KW-0677">Repeat</keyword>
<dbReference type="FunFam" id="3.30.70.1450:FF:000009">
    <property type="entry name" value="SLC13 family permease"/>
    <property type="match status" value="1"/>
</dbReference>
<keyword evidence="2" id="KW-0813">Transport</keyword>
<dbReference type="InterPro" id="IPR006037">
    <property type="entry name" value="RCK_C"/>
</dbReference>
<dbReference type="Pfam" id="PF02080">
    <property type="entry name" value="TrkA_C"/>
    <property type="match status" value="2"/>
</dbReference>